<sequence>METDSYRPNAIFQELQDTINNDKLFIESLRFFAQDLDNVDKDFNVLSILKKVYSSKYVPEGFGEYEFLKFIFDKINRKINSESSQRCVSIMDELLMASPIEQTHELTAPTSEFTAPKSEIAKPKYEVPTTPTLYTTTITSDKPLEDKFMFFKFAKNFPNQDFKMFAVVGLKMSSILYGNEVAVRKNHNDMMDALISWWKQSADGQGDPNKPPNYTKAGLIQALQEADLNDVTRFVQNNC</sequence>
<organism evidence="1 2">
    <name type="scientific">Oopsacas minuta</name>
    <dbReference type="NCBI Taxonomy" id="111878"/>
    <lineage>
        <taxon>Eukaryota</taxon>
        <taxon>Metazoa</taxon>
        <taxon>Porifera</taxon>
        <taxon>Hexactinellida</taxon>
        <taxon>Hexasterophora</taxon>
        <taxon>Lyssacinosida</taxon>
        <taxon>Leucopsacidae</taxon>
        <taxon>Oopsacas</taxon>
    </lineage>
</organism>
<dbReference type="Proteomes" id="UP001165289">
    <property type="component" value="Unassembled WGS sequence"/>
</dbReference>
<reference evidence="1 2" key="1">
    <citation type="journal article" date="2023" name="BMC Biol.">
        <title>The compact genome of the sponge Oopsacas minuta (Hexactinellida) is lacking key metazoan core genes.</title>
        <authorList>
            <person name="Santini S."/>
            <person name="Schenkelaars Q."/>
            <person name="Jourda C."/>
            <person name="Duchesne M."/>
            <person name="Belahbib H."/>
            <person name="Rocher C."/>
            <person name="Selva M."/>
            <person name="Riesgo A."/>
            <person name="Vervoort M."/>
            <person name="Leys S.P."/>
            <person name="Kodjabachian L."/>
            <person name="Le Bivic A."/>
            <person name="Borchiellini C."/>
            <person name="Claverie J.M."/>
            <person name="Renard E."/>
        </authorList>
    </citation>
    <scope>NUCLEOTIDE SEQUENCE [LARGE SCALE GENOMIC DNA]</scope>
    <source>
        <strain evidence="1">SPO-2</strain>
    </source>
</reference>
<protein>
    <recommendedName>
        <fullName evidence="3">Death domain-containing protein</fullName>
    </recommendedName>
</protein>
<evidence type="ECO:0008006" key="3">
    <source>
        <dbReference type="Google" id="ProtNLM"/>
    </source>
</evidence>
<proteinExistence type="predicted"/>
<accession>A0AAV7JWB2</accession>
<keyword evidence="2" id="KW-1185">Reference proteome</keyword>
<name>A0AAV7JWB2_9METZ</name>
<dbReference type="EMBL" id="JAKMXF010000299">
    <property type="protein sequence ID" value="KAI6652331.1"/>
    <property type="molecule type" value="Genomic_DNA"/>
</dbReference>
<dbReference type="AlphaFoldDB" id="A0AAV7JWB2"/>
<comment type="caution">
    <text evidence="1">The sequence shown here is derived from an EMBL/GenBank/DDBJ whole genome shotgun (WGS) entry which is preliminary data.</text>
</comment>
<evidence type="ECO:0000313" key="1">
    <source>
        <dbReference type="EMBL" id="KAI6652331.1"/>
    </source>
</evidence>
<gene>
    <name evidence="1" type="ORF">LOD99_7345</name>
</gene>
<evidence type="ECO:0000313" key="2">
    <source>
        <dbReference type="Proteomes" id="UP001165289"/>
    </source>
</evidence>